<protein>
    <submittedName>
        <fullName evidence="1">Uncharacterized protein</fullName>
    </submittedName>
</protein>
<dbReference type="RefSeq" id="WP_152714221.1">
    <property type="nucleotide sequence ID" value="NZ_VOSJ01000116.1"/>
</dbReference>
<evidence type="ECO:0000313" key="1">
    <source>
        <dbReference type="EMBL" id="MPR27912.1"/>
    </source>
</evidence>
<organism evidence="1 2">
    <name type="scientific">Microvirga tunisiensis</name>
    <dbReference type="NCBI Taxonomy" id="2108360"/>
    <lineage>
        <taxon>Bacteria</taxon>
        <taxon>Pseudomonadati</taxon>
        <taxon>Pseudomonadota</taxon>
        <taxon>Alphaproteobacteria</taxon>
        <taxon>Hyphomicrobiales</taxon>
        <taxon>Methylobacteriaceae</taxon>
        <taxon>Microvirga</taxon>
    </lineage>
</organism>
<dbReference type="AlphaFoldDB" id="A0A5N7MLF9"/>
<dbReference type="OrthoDB" id="7857340at2"/>
<evidence type="ECO:0000313" key="2">
    <source>
        <dbReference type="Proteomes" id="UP000403266"/>
    </source>
</evidence>
<proteinExistence type="predicted"/>
<dbReference type="EMBL" id="VOSK01000113">
    <property type="protein sequence ID" value="MPR27912.1"/>
    <property type="molecule type" value="Genomic_DNA"/>
</dbReference>
<sequence length="178" mass="19118">MIDIIEASAEILGENGFATARSASGDTQFLTFENGTILGFLFAYDDPASLAASWEHDADRAVATHQLGLRRAGQKAWNAYTVLLARQEASFAQSTVLGTIEESLVGTRKIARAGVADTSDLRAALLPLLPLQAAPKLDAVDMIEEIRLRTTELPPRALEAFFSGADETAIMQVLEEAP</sequence>
<keyword evidence="2" id="KW-1185">Reference proteome</keyword>
<comment type="caution">
    <text evidence="1">The sequence shown here is derived from an EMBL/GenBank/DDBJ whole genome shotgun (WGS) entry which is preliminary data.</text>
</comment>
<gene>
    <name evidence="1" type="ORF">FS320_22770</name>
</gene>
<name>A0A5N7MLF9_9HYPH</name>
<accession>A0A5N7MLF9</accession>
<reference evidence="1 2" key="1">
    <citation type="journal article" date="2019" name="Syst. Appl. Microbiol.">
        <title>Microvirga tunisiensis sp. nov., a root nodule symbiotic bacterium isolated from Lupinus micranthus and L. luteus grown in Northern Tunisia.</title>
        <authorList>
            <person name="Msaddak A."/>
            <person name="Rejili M."/>
            <person name="Duran D."/>
            <person name="Mars M."/>
            <person name="Palacios J.M."/>
            <person name="Ruiz-Argueso T."/>
            <person name="Rey L."/>
            <person name="Imperial J."/>
        </authorList>
    </citation>
    <scope>NUCLEOTIDE SEQUENCE [LARGE SCALE GENOMIC DNA]</scope>
    <source>
        <strain evidence="1 2">Lmie10</strain>
    </source>
</reference>
<dbReference type="Proteomes" id="UP000403266">
    <property type="component" value="Unassembled WGS sequence"/>
</dbReference>